<organism evidence="2 3">
    <name type="scientific">Nakamurella flava</name>
    <dbReference type="NCBI Taxonomy" id="2576308"/>
    <lineage>
        <taxon>Bacteria</taxon>
        <taxon>Bacillati</taxon>
        <taxon>Actinomycetota</taxon>
        <taxon>Actinomycetes</taxon>
        <taxon>Nakamurellales</taxon>
        <taxon>Nakamurellaceae</taxon>
        <taxon>Nakamurella</taxon>
    </lineage>
</organism>
<dbReference type="AlphaFoldDB" id="A0A4U6Q7T1"/>
<keyword evidence="3" id="KW-1185">Reference proteome</keyword>
<comment type="caution">
    <text evidence="2">The sequence shown here is derived from an EMBL/GenBank/DDBJ whole genome shotgun (WGS) entry which is preliminary data.</text>
</comment>
<dbReference type="OrthoDB" id="3711227at2"/>
<comment type="similarity">
    <text evidence="1">Belongs to the asp23 family.</text>
</comment>
<gene>
    <name evidence="2" type="ORF">FDO65_21820</name>
</gene>
<dbReference type="Proteomes" id="UP000306985">
    <property type="component" value="Unassembled WGS sequence"/>
</dbReference>
<protein>
    <submittedName>
        <fullName evidence="2">Asp23/Gls24 family envelope stress response protein</fullName>
    </submittedName>
</protein>
<dbReference type="EMBL" id="SZZH01000009">
    <property type="protein sequence ID" value="TKV55981.1"/>
    <property type="molecule type" value="Genomic_DNA"/>
</dbReference>
<dbReference type="PANTHER" id="PTHR34297">
    <property type="entry name" value="HYPOTHETICAL CYTOSOLIC PROTEIN-RELATED"/>
    <property type="match status" value="1"/>
</dbReference>
<dbReference type="RefSeq" id="WP_137451874.1">
    <property type="nucleotide sequence ID" value="NZ_SZZH01000009.1"/>
</dbReference>
<dbReference type="InterPro" id="IPR005531">
    <property type="entry name" value="Asp23"/>
</dbReference>
<evidence type="ECO:0000313" key="3">
    <source>
        <dbReference type="Proteomes" id="UP000306985"/>
    </source>
</evidence>
<proteinExistence type="inferred from homology"/>
<sequence>MTGDDDLLFAPDGRLPCGRPVDDLLEQAADGRGGDLDDHQADCVHCQAALREFTSLWAPVRELAAEPVPVPADLARRVLAHIHRLVDNVWYTMQVNDLGAVRVAARIVAAIARDAARTVPGVRAALGRSTLDRRLARLVETATRSHRHPNSAVGVLGRTATVDLAIAVQYGQPIPDVAREVQRRVGQELRDTVGLRDVTVNVTVDDVGPPPAP</sequence>
<dbReference type="Pfam" id="PF03780">
    <property type="entry name" value="Asp23"/>
    <property type="match status" value="1"/>
</dbReference>
<evidence type="ECO:0000313" key="2">
    <source>
        <dbReference type="EMBL" id="TKV55981.1"/>
    </source>
</evidence>
<accession>A0A4U6Q7T1</accession>
<reference evidence="2 3" key="1">
    <citation type="submission" date="2019-05" db="EMBL/GenBank/DDBJ databases">
        <title>Nakamurella sp. N5BH11, whole genome shotgun sequence.</title>
        <authorList>
            <person name="Tuo L."/>
        </authorList>
    </citation>
    <scope>NUCLEOTIDE SEQUENCE [LARGE SCALE GENOMIC DNA]</scope>
    <source>
        <strain evidence="2 3">N5BH11</strain>
    </source>
</reference>
<name>A0A4U6Q7T1_9ACTN</name>
<evidence type="ECO:0000256" key="1">
    <source>
        <dbReference type="ARBA" id="ARBA00005721"/>
    </source>
</evidence>